<dbReference type="Gene3D" id="3.10.350.10">
    <property type="entry name" value="LysM domain"/>
    <property type="match status" value="3"/>
</dbReference>
<feature type="domain" description="LysM" evidence="5">
    <location>
        <begin position="193"/>
        <end position="239"/>
    </location>
</feature>
<reference evidence="6 7" key="1">
    <citation type="journal article" date="2014" name="Nat. Commun.">
        <title>Multiple recent horizontal transfers of a large genomic region in cheese making fungi.</title>
        <authorList>
            <person name="Cheeseman K."/>
            <person name="Ropars J."/>
            <person name="Renault P."/>
            <person name="Dupont J."/>
            <person name="Gouzy J."/>
            <person name="Branca A."/>
            <person name="Abraham A.L."/>
            <person name="Ceppi M."/>
            <person name="Conseiller E."/>
            <person name="Debuchy R."/>
            <person name="Malagnac F."/>
            <person name="Goarin A."/>
            <person name="Silar P."/>
            <person name="Lacoste S."/>
            <person name="Sallet E."/>
            <person name="Bensimon A."/>
            <person name="Giraud T."/>
            <person name="Brygoo Y."/>
        </authorList>
    </citation>
    <scope>NUCLEOTIDE SEQUENCE [LARGE SCALE GENOMIC DNA]</scope>
    <source>
        <strain evidence="7">FM 013</strain>
    </source>
</reference>
<dbReference type="CDD" id="cd00118">
    <property type="entry name" value="LysM"/>
    <property type="match status" value="3"/>
</dbReference>
<evidence type="ECO:0000256" key="3">
    <source>
        <dbReference type="SAM" id="MobiDB-lite"/>
    </source>
</evidence>
<dbReference type="InterPro" id="IPR036779">
    <property type="entry name" value="LysM_dom_sf"/>
</dbReference>
<dbReference type="PANTHER" id="PTHR34997:SF18">
    <property type="entry name" value="LYSM DOMAIN-CONTAINING PROTEIN"/>
    <property type="match status" value="1"/>
</dbReference>
<name>A0A0G4PG27_PENC3</name>
<evidence type="ECO:0000313" key="7">
    <source>
        <dbReference type="Proteomes" id="UP000053732"/>
    </source>
</evidence>
<feature type="domain" description="LysM" evidence="5">
    <location>
        <begin position="24"/>
        <end position="68"/>
    </location>
</feature>
<keyword evidence="2" id="KW-0843">Virulence</keyword>
<dbReference type="AlphaFoldDB" id="A0A0G4PG27"/>
<dbReference type="STRING" id="1429867.A0A0G4PG27"/>
<keyword evidence="4" id="KW-0732">Signal</keyword>
<dbReference type="Pfam" id="PF01476">
    <property type="entry name" value="LysM"/>
    <property type="match status" value="3"/>
</dbReference>
<gene>
    <name evidence="6" type="ORF">PCAMFM013_S014g000111</name>
</gene>
<dbReference type="InterPro" id="IPR052210">
    <property type="entry name" value="LysM1-like"/>
</dbReference>
<dbReference type="InterPro" id="IPR018392">
    <property type="entry name" value="LysM"/>
</dbReference>
<dbReference type="SUPFAM" id="SSF54106">
    <property type="entry name" value="LysM domain"/>
    <property type="match status" value="3"/>
</dbReference>
<evidence type="ECO:0000256" key="4">
    <source>
        <dbReference type="SAM" id="SignalP"/>
    </source>
</evidence>
<keyword evidence="1" id="KW-0147">Chitin-binding</keyword>
<feature type="domain" description="LysM" evidence="5">
    <location>
        <begin position="115"/>
        <end position="161"/>
    </location>
</feature>
<dbReference type="EMBL" id="HG793147">
    <property type="protein sequence ID" value="CRL25215.1"/>
    <property type="molecule type" value="Genomic_DNA"/>
</dbReference>
<dbReference type="PANTHER" id="PTHR34997">
    <property type="entry name" value="AM15"/>
    <property type="match status" value="1"/>
</dbReference>
<protein>
    <submittedName>
        <fullName evidence="6">Peptidoglycan-binding lysin domain</fullName>
    </submittedName>
</protein>
<evidence type="ECO:0000256" key="1">
    <source>
        <dbReference type="ARBA" id="ARBA00022669"/>
    </source>
</evidence>
<feature type="chain" id="PRO_5005195651" evidence="4">
    <location>
        <begin position="19"/>
        <end position="241"/>
    </location>
</feature>
<dbReference type="Proteomes" id="UP000053732">
    <property type="component" value="Unassembled WGS sequence"/>
</dbReference>
<feature type="region of interest" description="Disordered" evidence="3">
    <location>
        <begin position="76"/>
        <end position="102"/>
    </location>
</feature>
<proteinExistence type="predicted"/>
<organism evidence="6 7">
    <name type="scientific">Penicillium camemberti (strain FM 013)</name>
    <dbReference type="NCBI Taxonomy" id="1429867"/>
    <lineage>
        <taxon>Eukaryota</taxon>
        <taxon>Fungi</taxon>
        <taxon>Dikarya</taxon>
        <taxon>Ascomycota</taxon>
        <taxon>Pezizomycotina</taxon>
        <taxon>Eurotiomycetes</taxon>
        <taxon>Eurotiomycetidae</taxon>
        <taxon>Eurotiales</taxon>
        <taxon>Aspergillaceae</taxon>
        <taxon>Penicillium</taxon>
    </lineage>
</organism>
<accession>A0A0G4PG27</accession>
<feature type="signal peptide" evidence="4">
    <location>
        <begin position="1"/>
        <end position="18"/>
    </location>
</feature>
<keyword evidence="7" id="KW-1185">Reference proteome</keyword>
<sequence>MGYKAAVVLGLIPQLISAAVVCNFSTTASNGDTCTSFAASWGATLANFQALNPGVSCPTLTVGQSYCVVGTVTSEPGTTTKATTPTTSTTTKAATTTTSSQYEPTIPGVPSNCDGFHLIASGDQCDAIEAKYGITNAQFKAWNPSIDSKCSNLWLDYYVCVHVPGATTTPSTPQPTSTGPEPQMPGIVSTCKTYYKVKSGDSCYSIDLAAGITLAQFRSWNTQVDATCTNLWVDYYVCTKA</sequence>
<evidence type="ECO:0000256" key="2">
    <source>
        <dbReference type="ARBA" id="ARBA00023026"/>
    </source>
</evidence>
<feature type="compositionally biased region" description="Low complexity" evidence="3">
    <location>
        <begin position="78"/>
        <end position="100"/>
    </location>
</feature>
<dbReference type="GO" id="GO:0008061">
    <property type="term" value="F:chitin binding"/>
    <property type="evidence" value="ECO:0007669"/>
    <property type="project" value="UniProtKB-KW"/>
</dbReference>
<evidence type="ECO:0000259" key="5">
    <source>
        <dbReference type="PROSITE" id="PS51782"/>
    </source>
</evidence>
<dbReference type="PROSITE" id="PS51782">
    <property type="entry name" value="LYSM"/>
    <property type="match status" value="3"/>
</dbReference>
<evidence type="ECO:0000313" key="6">
    <source>
        <dbReference type="EMBL" id="CRL25215.1"/>
    </source>
</evidence>
<dbReference type="SMART" id="SM00257">
    <property type="entry name" value="LysM"/>
    <property type="match status" value="3"/>
</dbReference>